<dbReference type="AlphaFoldDB" id="A0AAW2AZY3"/>
<dbReference type="PANTHER" id="PTHR46345:SF10">
    <property type="entry name" value="FORMIN-J"/>
    <property type="match status" value="1"/>
</dbReference>
<dbReference type="PANTHER" id="PTHR46345">
    <property type="entry name" value="INVERTED FORMIN-2"/>
    <property type="match status" value="1"/>
</dbReference>
<evidence type="ECO:0000259" key="2">
    <source>
        <dbReference type="PROSITE" id="PS51444"/>
    </source>
</evidence>
<evidence type="ECO:0000313" key="3">
    <source>
        <dbReference type="EMBL" id="KAK9978269.1"/>
    </source>
</evidence>
<keyword evidence="4" id="KW-1185">Reference proteome</keyword>
<evidence type="ECO:0000256" key="1">
    <source>
        <dbReference type="SAM" id="MobiDB-lite"/>
    </source>
</evidence>
<proteinExistence type="predicted"/>
<dbReference type="InterPro" id="IPR015425">
    <property type="entry name" value="FH2_Formin"/>
</dbReference>
<sequence>MPSISIPAPPPPPPVSGGFDSGHKNPLRKLNWERIPRERVEGRESVWSGSLDEDGDLSIDLNSLNELFGQKEGGKPDRADGFRRSLRRNRSSQDSSVDKVTLLDSKRSLNVGIFLRQLKIAAREIVEDVRRGAGERYGAEKLAELCKLLPDNEEEARLKKFSGDRSLLAEPDLLVLLLVELPR</sequence>
<reference evidence="3 4" key="1">
    <citation type="submission" date="2024-05" db="EMBL/GenBank/DDBJ databases">
        <title>A high-quality chromosomal-level genome assembly of Topmouth culter (Culter alburnus).</title>
        <authorList>
            <person name="Zhao H."/>
        </authorList>
    </citation>
    <scope>NUCLEOTIDE SEQUENCE [LARGE SCALE GENOMIC DNA]</scope>
    <source>
        <strain evidence="3">CATC2023</strain>
        <tissue evidence="3">Muscle</tissue>
    </source>
</reference>
<feature type="region of interest" description="Disordered" evidence="1">
    <location>
        <begin position="1"/>
        <end position="30"/>
    </location>
</feature>
<dbReference type="Pfam" id="PF02181">
    <property type="entry name" value="FH2"/>
    <property type="match status" value="1"/>
</dbReference>
<accession>A0AAW2AZY3</accession>
<comment type="caution">
    <text evidence="3">The sequence shown here is derived from an EMBL/GenBank/DDBJ whole genome shotgun (WGS) entry which is preliminary data.</text>
</comment>
<dbReference type="PROSITE" id="PS51444">
    <property type="entry name" value="FH2"/>
    <property type="match status" value="1"/>
</dbReference>
<dbReference type="Gene3D" id="1.20.58.2220">
    <property type="entry name" value="Formin, FH2 domain"/>
    <property type="match status" value="1"/>
</dbReference>
<dbReference type="InterPro" id="IPR042201">
    <property type="entry name" value="FH2_Formin_sf"/>
</dbReference>
<organism evidence="3 4">
    <name type="scientific">Culter alburnus</name>
    <name type="common">Topmouth culter</name>
    <dbReference type="NCBI Taxonomy" id="194366"/>
    <lineage>
        <taxon>Eukaryota</taxon>
        <taxon>Metazoa</taxon>
        <taxon>Chordata</taxon>
        <taxon>Craniata</taxon>
        <taxon>Vertebrata</taxon>
        <taxon>Euteleostomi</taxon>
        <taxon>Actinopterygii</taxon>
        <taxon>Neopterygii</taxon>
        <taxon>Teleostei</taxon>
        <taxon>Ostariophysi</taxon>
        <taxon>Cypriniformes</taxon>
        <taxon>Xenocyprididae</taxon>
        <taxon>Xenocypridinae</taxon>
        <taxon>Culter</taxon>
    </lineage>
</organism>
<protein>
    <recommendedName>
        <fullName evidence="2">FH2 domain-containing protein</fullName>
    </recommendedName>
</protein>
<feature type="region of interest" description="Disordered" evidence="1">
    <location>
        <begin position="68"/>
        <end position="96"/>
    </location>
</feature>
<dbReference type="EMBL" id="JAWDJR010000003">
    <property type="protein sequence ID" value="KAK9978269.1"/>
    <property type="molecule type" value="Genomic_DNA"/>
</dbReference>
<evidence type="ECO:0000313" key="4">
    <source>
        <dbReference type="Proteomes" id="UP001479290"/>
    </source>
</evidence>
<dbReference type="Proteomes" id="UP001479290">
    <property type="component" value="Unassembled WGS sequence"/>
</dbReference>
<dbReference type="SUPFAM" id="SSF101447">
    <property type="entry name" value="Formin homology 2 domain (FH2 domain)"/>
    <property type="match status" value="1"/>
</dbReference>
<name>A0AAW2AZY3_CULAL</name>
<gene>
    <name evidence="3" type="ORF">ABG768_020028</name>
</gene>
<feature type="compositionally biased region" description="Basic and acidic residues" evidence="1">
    <location>
        <begin position="72"/>
        <end position="83"/>
    </location>
</feature>
<feature type="domain" description="FH2" evidence="2">
    <location>
        <begin position="17"/>
        <end position="183"/>
    </location>
</feature>